<dbReference type="EMBL" id="CADDAV010000009">
    <property type="protein sequence ID" value="CAB0588791.1"/>
    <property type="molecule type" value="Genomic_DNA"/>
</dbReference>
<evidence type="ECO:0000256" key="2">
    <source>
        <dbReference type="ARBA" id="ARBA00023277"/>
    </source>
</evidence>
<keyword evidence="2 3" id="KW-0119">Carbohydrate metabolism</keyword>
<feature type="site" description="Part of the allosteric site" evidence="3">
    <location>
        <position position="153"/>
    </location>
</feature>
<dbReference type="RefSeq" id="WP_014301436.1">
    <property type="nucleotide sequence ID" value="NZ_CAJDYQ010000001.1"/>
</dbReference>
<dbReference type="GO" id="GO:0006043">
    <property type="term" value="P:glucosamine catabolic process"/>
    <property type="evidence" value="ECO:0007669"/>
    <property type="project" value="TreeGrafter"/>
</dbReference>
<feature type="active site" description="For ring-opening step" evidence="3">
    <location>
        <position position="141"/>
    </location>
</feature>
<comment type="similarity">
    <text evidence="3">Belongs to the glucosamine/galactosamine-6-phosphate isomerase family. NagB subfamily.</text>
</comment>
<dbReference type="GO" id="GO:0004342">
    <property type="term" value="F:glucosamine-6-phosphate deaminase activity"/>
    <property type="evidence" value="ECO:0007669"/>
    <property type="project" value="UniProtKB-UniRule"/>
</dbReference>
<comment type="pathway">
    <text evidence="3">Amino-sugar metabolism; N-acetylneuraminate degradation; D-fructose 6-phosphate from N-acetylneuraminate: step 5/5.</text>
</comment>
<evidence type="ECO:0000313" key="5">
    <source>
        <dbReference type="EMBL" id="CAB0588791.1"/>
    </source>
</evidence>
<dbReference type="InterPro" id="IPR004547">
    <property type="entry name" value="Glucosamine6P_isomerase"/>
</dbReference>
<reference evidence="5 6" key="1">
    <citation type="submission" date="2020-02" db="EMBL/GenBank/DDBJ databases">
        <authorList>
            <person name="Brisse S."/>
        </authorList>
    </citation>
    <scope>NUCLEOTIDE SEQUENCE [LARGE SCALE GENOMIC DNA]</scope>
    <source>
        <strain evidence="5">CIP107547</strain>
    </source>
</reference>
<dbReference type="PROSITE" id="PS01161">
    <property type="entry name" value="GLC_GALNAC_ISOMERASE"/>
    <property type="match status" value="1"/>
</dbReference>
<feature type="site" description="Part of the allosteric site" evidence="3">
    <location>
        <position position="151"/>
    </location>
</feature>
<evidence type="ECO:0000259" key="4">
    <source>
        <dbReference type="Pfam" id="PF01182"/>
    </source>
</evidence>
<dbReference type="InterPro" id="IPR006148">
    <property type="entry name" value="Glc/Gal-6P_isomerase"/>
</dbReference>
<dbReference type="GO" id="GO:0019262">
    <property type="term" value="P:N-acetylneuraminate catabolic process"/>
    <property type="evidence" value="ECO:0007669"/>
    <property type="project" value="UniProtKB-UniRule"/>
</dbReference>
<dbReference type="UniPathway" id="UPA00629">
    <property type="reaction ID" value="UER00684"/>
</dbReference>
<dbReference type="GO" id="GO:0005975">
    <property type="term" value="P:carbohydrate metabolic process"/>
    <property type="evidence" value="ECO:0007669"/>
    <property type="project" value="InterPro"/>
</dbReference>
<keyword evidence="3" id="KW-0021">Allosteric enzyme</keyword>
<feature type="active site" description="Proton acceptor; for ring-opening step" evidence="3">
    <location>
        <position position="136"/>
    </location>
</feature>
<name>A0A0D6FHL8_CORDP</name>
<evidence type="ECO:0000313" key="6">
    <source>
        <dbReference type="Proteomes" id="UP000480222"/>
    </source>
</evidence>
<feature type="site" description="Part of the allosteric site" evidence="3">
    <location>
        <position position="154"/>
    </location>
</feature>
<dbReference type="Proteomes" id="UP000480222">
    <property type="component" value="Unassembled WGS sequence"/>
</dbReference>
<comment type="catalytic activity">
    <reaction evidence="3">
        <text>alpha-D-glucosamine 6-phosphate + H2O = beta-D-fructose 6-phosphate + NH4(+)</text>
        <dbReference type="Rhea" id="RHEA:12172"/>
        <dbReference type="ChEBI" id="CHEBI:15377"/>
        <dbReference type="ChEBI" id="CHEBI:28938"/>
        <dbReference type="ChEBI" id="CHEBI:57634"/>
        <dbReference type="ChEBI" id="CHEBI:75989"/>
        <dbReference type="EC" id="3.5.99.6"/>
    </reaction>
</comment>
<dbReference type="GeneID" id="29421451"/>
<comment type="function">
    <text evidence="3">Catalyzes the reversible isomerization-deamination of glucosamine 6-phosphate (GlcN6P) to form fructose 6-phosphate (Fru6P) and ammonium ion.</text>
</comment>
<sequence length="259" mass="28906">MEIVITPTKDDAARIAADILEEYAREGKTLGLATGSTPLGTYQELIRRHNEEGLSFAECQAFTLDEYVGLPREHEQSYYSTIRREFTSHIDIPDEKVFNPDGTAEHPGQAAQEYDRLIVEKGGVDIQILGIGTDGHIAFNEPTSSMASRTRIKTLHPDTVRDNSRFFDGDESQVPHHVMTQGIGTIREARHLLMLCFGENKADAVKAMVEGPVAAVCPASVLQLHEHATVIVDEAAAAKLEHTQYYRYALENKPDWQRF</sequence>
<dbReference type="GO" id="GO:0042802">
    <property type="term" value="F:identical protein binding"/>
    <property type="evidence" value="ECO:0007669"/>
    <property type="project" value="TreeGrafter"/>
</dbReference>
<proteinExistence type="inferred from homology"/>
<dbReference type="NCBIfam" id="TIGR00502">
    <property type="entry name" value="nagB"/>
    <property type="match status" value="1"/>
</dbReference>
<gene>
    <name evidence="3" type="primary">nagB</name>
    <name evidence="5" type="ORF">CIP107547_00636</name>
</gene>
<comment type="caution">
    <text evidence="3">Lacks conserved residue(s) required for the propagation of feature annotation.</text>
</comment>
<dbReference type="SUPFAM" id="SSF100950">
    <property type="entry name" value="NagB/RpiA/CoA transferase-like"/>
    <property type="match status" value="1"/>
</dbReference>
<dbReference type="Pfam" id="PF01182">
    <property type="entry name" value="Glucosamine_iso"/>
    <property type="match status" value="1"/>
</dbReference>
<keyword evidence="1 3" id="KW-0378">Hydrolase</keyword>
<evidence type="ECO:0000256" key="3">
    <source>
        <dbReference type="HAMAP-Rule" id="MF_01241"/>
    </source>
</evidence>
<dbReference type="PANTHER" id="PTHR11280">
    <property type="entry name" value="GLUCOSAMINE-6-PHOSPHATE ISOMERASE"/>
    <property type="match status" value="1"/>
</dbReference>
<dbReference type="HAMAP" id="MF_01241">
    <property type="entry name" value="GlcN6P_deamin"/>
    <property type="match status" value="1"/>
</dbReference>
<dbReference type="EC" id="3.5.99.6" evidence="3"/>
<feature type="domain" description="Glucosamine/galactosamine-6-phosphate isomerase" evidence="4">
    <location>
        <begin position="13"/>
        <end position="228"/>
    </location>
</feature>
<feature type="site" description="Part of the allosteric site" evidence="3">
    <location>
        <position position="144"/>
    </location>
</feature>
<dbReference type="InterPro" id="IPR037171">
    <property type="entry name" value="NagB/RpiA_transferase-like"/>
</dbReference>
<dbReference type="GO" id="GO:0005737">
    <property type="term" value="C:cytoplasm"/>
    <property type="evidence" value="ECO:0007669"/>
    <property type="project" value="TreeGrafter"/>
</dbReference>
<dbReference type="AlphaFoldDB" id="A0A0D6FHL8"/>
<protein>
    <recommendedName>
        <fullName evidence="3">Glucosamine-6-phosphate deaminase</fullName>
        <ecNumber evidence="3">3.5.99.6</ecNumber>
    </recommendedName>
    <alternativeName>
        <fullName evidence="3">GlcN6P deaminase</fullName>
        <shortName evidence="3">GNPDA</shortName>
    </alternativeName>
    <alternativeName>
        <fullName evidence="3">Glucosamine-6-phosphate isomerase</fullName>
    </alternativeName>
</protein>
<dbReference type="OMA" id="MEFSKHI"/>
<feature type="active site" description="Proton acceptor; for enolization step" evidence="3">
    <location>
        <position position="65"/>
    </location>
</feature>
<accession>A0A0D6FHL8</accession>
<comment type="caution">
    <text evidence="5">The sequence shown here is derived from an EMBL/GenBank/DDBJ whole genome shotgun (WGS) entry which is preliminary data.</text>
</comment>
<dbReference type="KEGG" id="cdip:ERS451417_00455"/>
<dbReference type="NCBIfam" id="NF001684">
    <property type="entry name" value="PRK00443.1-4"/>
    <property type="match status" value="1"/>
</dbReference>
<feature type="active site" description="For ring-opening step" evidence="3">
    <location>
        <position position="134"/>
    </location>
</feature>
<evidence type="ECO:0000256" key="1">
    <source>
        <dbReference type="ARBA" id="ARBA00022801"/>
    </source>
</evidence>
<dbReference type="PANTHER" id="PTHR11280:SF5">
    <property type="entry name" value="GLUCOSAMINE-6-PHOSPHATE ISOMERASE"/>
    <property type="match status" value="1"/>
</dbReference>
<dbReference type="Gene3D" id="3.40.50.1360">
    <property type="match status" value="1"/>
</dbReference>
<dbReference type="InterPro" id="IPR018321">
    <property type="entry name" value="Glucosamine6P_isomerase_CS"/>
</dbReference>
<organism evidence="5 6">
    <name type="scientific">Corynebacterium diphtheriae</name>
    <dbReference type="NCBI Taxonomy" id="1717"/>
    <lineage>
        <taxon>Bacteria</taxon>
        <taxon>Bacillati</taxon>
        <taxon>Actinomycetota</taxon>
        <taxon>Actinomycetes</taxon>
        <taxon>Mycobacteriales</taxon>
        <taxon>Corynebacteriaceae</taxon>
        <taxon>Corynebacterium</taxon>
    </lineage>
</organism>
<dbReference type="GO" id="GO:0006046">
    <property type="term" value="P:N-acetylglucosamine catabolic process"/>
    <property type="evidence" value="ECO:0007669"/>
    <property type="project" value="UniProtKB-UniRule"/>
</dbReference>
<dbReference type="CDD" id="cd01399">
    <property type="entry name" value="GlcN6P_deaminase"/>
    <property type="match status" value="1"/>
</dbReference>
<comment type="activity regulation">
    <text evidence="3">Allosterically activated by N-acetylglucosamine 6-phosphate (GlcNAc6P).</text>
</comment>